<dbReference type="Gene3D" id="3.40.50.300">
    <property type="entry name" value="P-loop containing nucleotide triphosphate hydrolases"/>
    <property type="match status" value="1"/>
</dbReference>
<dbReference type="GO" id="GO:0006281">
    <property type="term" value="P:DNA repair"/>
    <property type="evidence" value="ECO:0007669"/>
    <property type="project" value="TreeGrafter"/>
</dbReference>
<dbReference type="GO" id="GO:0016787">
    <property type="term" value="F:hydrolase activity"/>
    <property type="evidence" value="ECO:0007669"/>
    <property type="project" value="UniProtKB-KW"/>
</dbReference>
<dbReference type="GO" id="GO:0008094">
    <property type="term" value="F:ATP-dependent activity, acting on DNA"/>
    <property type="evidence" value="ECO:0007669"/>
    <property type="project" value="TreeGrafter"/>
</dbReference>
<feature type="domain" description="Helicase ATP-binding" evidence="5">
    <location>
        <begin position="1"/>
        <end position="120"/>
    </location>
</feature>
<dbReference type="GO" id="GO:0005634">
    <property type="term" value="C:nucleus"/>
    <property type="evidence" value="ECO:0007669"/>
    <property type="project" value="TreeGrafter"/>
</dbReference>
<dbReference type="InterPro" id="IPR014001">
    <property type="entry name" value="Helicase_ATP-bd"/>
</dbReference>
<dbReference type="PROSITE" id="PS51194">
    <property type="entry name" value="HELICASE_CTER"/>
    <property type="match status" value="1"/>
</dbReference>
<dbReference type="Pfam" id="PF00176">
    <property type="entry name" value="SNF2-rel_dom"/>
    <property type="match status" value="1"/>
</dbReference>
<evidence type="ECO:0000259" key="5">
    <source>
        <dbReference type="PROSITE" id="PS51192"/>
    </source>
</evidence>
<dbReference type="Gene3D" id="3.40.50.10810">
    <property type="entry name" value="Tandem AAA-ATPase domain"/>
    <property type="match status" value="1"/>
</dbReference>
<name>A0A9D4L7N9_DREPO</name>
<evidence type="ECO:0000256" key="4">
    <source>
        <dbReference type="ARBA" id="ARBA00022840"/>
    </source>
</evidence>
<dbReference type="AlphaFoldDB" id="A0A9D4L7N9"/>
<keyword evidence="2" id="KW-0378">Hydrolase</keyword>
<comment type="caution">
    <text evidence="7">The sequence shown here is derived from an EMBL/GenBank/DDBJ whole genome shotgun (WGS) entry which is preliminary data.</text>
</comment>
<organism evidence="7 8">
    <name type="scientific">Dreissena polymorpha</name>
    <name type="common">Zebra mussel</name>
    <name type="synonym">Mytilus polymorpha</name>
    <dbReference type="NCBI Taxonomy" id="45954"/>
    <lineage>
        <taxon>Eukaryota</taxon>
        <taxon>Metazoa</taxon>
        <taxon>Spiralia</taxon>
        <taxon>Lophotrochozoa</taxon>
        <taxon>Mollusca</taxon>
        <taxon>Bivalvia</taxon>
        <taxon>Autobranchia</taxon>
        <taxon>Heteroconchia</taxon>
        <taxon>Euheterodonta</taxon>
        <taxon>Imparidentia</taxon>
        <taxon>Neoheterodontei</taxon>
        <taxon>Myida</taxon>
        <taxon>Dreissenoidea</taxon>
        <taxon>Dreissenidae</taxon>
        <taxon>Dreissena</taxon>
    </lineage>
</organism>
<dbReference type="PANTHER" id="PTHR45626">
    <property type="entry name" value="TRANSCRIPTION TERMINATION FACTOR 2-RELATED"/>
    <property type="match status" value="1"/>
</dbReference>
<dbReference type="InterPro" id="IPR001650">
    <property type="entry name" value="Helicase_C-like"/>
</dbReference>
<feature type="non-terminal residue" evidence="7">
    <location>
        <position position="516"/>
    </location>
</feature>
<dbReference type="PROSITE" id="PS51192">
    <property type="entry name" value="HELICASE_ATP_BIND_1"/>
    <property type="match status" value="1"/>
</dbReference>
<protein>
    <recommendedName>
        <fullName evidence="9">Helicase-like transcription factor</fullName>
    </recommendedName>
</protein>
<dbReference type="SMART" id="SM00490">
    <property type="entry name" value="HELICc"/>
    <property type="match status" value="1"/>
</dbReference>
<keyword evidence="8" id="KW-1185">Reference proteome</keyword>
<accession>A0A9D4L7N9</accession>
<dbReference type="Pfam" id="PF00271">
    <property type="entry name" value="Helicase_C"/>
    <property type="match status" value="1"/>
</dbReference>
<dbReference type="EMBL" id="JAIWYP010000003">
    <property type="protein sequence ID" value="KAH3853552.1"/>
    <property type="molecule type" value="Genomic_DNA"/>
</dbReference>
<dbReference type="PANTHER" id="PTHR45626:SF17">
    <property type="entry name" value="HELICASE-LIKE TRANSCRIPTION FACTOR"/>
    <property type="match status" value="1"/>
</dbReference>
<evidence type="ECO:0000256" key="3">
    <source>
        <dbReference type="ARBA" id="ARBA00022806"/>
    </source>
</evidence>
<evidence type="ECO:0008006" key="9">
    <source>
        <dbReference type="Google" id="ProtNLM"/>
    </source>
</evidence>
<evidence type="ECO:0000256" key="2">
    <source>
        <dbReference type="ARBA" id="ARBA00022801"/>
    </source>
</evidence>
<dbReference type="InterPro" id="IPR049730">
    <property type="entry name" value="SNF2/RAD54-like_C"/>
</dbReference>
<dbReference type="GO" id="GO:0004386">
    <property type="term" value="F:helicase activity"/>
    <property type="evidence" value="ECO:0007669"/>
    <property type="project" value="UniProtKB-KW"/>
</dbReference>
<dbReference type="InterPro" id="IPR038718">
    <property type="entry name" value="SNF2-like_sf"/>
</dbReference>
<gene>
    <name evidence="7" type="ORF">DPMN_096079</name>
</gene>
<dbReference type="GO" id="GO:0005524">
    <property type="term" value="F:ATP binding"/>
    <property type="evidence" value="ECO:0007669"/>
    <property type="project" value="UniProtKB-KW"/>
</dbReference>
<dbReference type="InterPro" id="IPR050628">
    <property type="entry name" value="SNF2_RAD54_helicase_TF"/>
</dbReference>
<sequence>DQLEVHVDRHVHLSIYLYYGAARVKDTNVLQHQDIVITTYSTMAADYKRSQTGRGQVSPLKKVRWLRVVLDEGHAIRNPQSQQSKAIMELEAERRWVLTGTPIQNSIKDLWSLINFLKVTPFTDQQWWRRTIERPLEKGEDSALKRVQHLMGHLALRRTKTQTVDGKPLVELPKRQVCIEHITLSQEERTVYDAMQKEGKLIVSKYFKQGTLLHHYGDVLAILMRLRQLCCHPFLVAKAAEAVKETLGELSSCDGALSEEMRMKLIGTLITVLGSGTDEECAVCLDALSLLSETRGRHPRCPLCRGDVDADKLLEVPAEEDLEQEANGSPAIAAESWKSSAKADALMNSILKLRVEDPAIKSVVVSQFTSFLNVLEHPLTANGFRFVRLNGSMNQKSRTEAIEEFSNPCAGSPTIMLLSLKAGGVGINLTAASRVFLLDPAWNPASEEQCFDRCHRLGQTRDVVITKYIVEDSVEERMLQLQEKKLHLMQGAFGQKQSAEERRQKRILDIKSLLNL</sequence>
<dbReference type="InterPro" id="IPR000330">
    <property type="entry name" value="SNF2_N"/>
</dbReference>
<dbReference type="Proteomes" id="UP000828390">
    <property type="component" value="Unassembled WGS sequence"/>
</dbReference>
<dbReference type="InterPro" id="IPR027417">
    <property type="entry name" value="P-loop_NTPase"/>
</dbReference>
<evidence type="ECO:0000313" key="8">
    <source>
        <dbReference type="Proteomes" id="UP000828390"/>
    </source>
</evidence>
<dbReference type="CDD" id="cd18793">
    <property type="entry name" value="SF2_C_SNF"/>
    <property type="match status" value="1"/>
</dbReference>
<keyword evidence="1" id="KW-0547">Nucleotide-binding</keyword>
<feature type="domain" description="Helicase C-terminal" evidence="6">
    <location>
        <begin position="345"/>
        <end position="500"/>
    </location>
</feature>
<evidence type="ECO:0000259" key="6">
    <source>
        <dbReference type="PROSITE" id="PS51194"/>
    </source>
</evidence>
<evidence type="ECO:0000313" key="7">
    <source>
        <dbReference type="EMBL" id="KAH3853552.1"/>
    </source>
</evidence>
<dbReference type="SUPFAM" id="SSF52540">
    <property type="entry name" value="P-loop containing nucleoside triphosphate hydrolases"/>
    <property type="match status" value="2"/>
</dbReference>
<evidence type="ECO:0000256" key="1">
    <source>
        <dbReference type="ARBA" id="ARBA00022741"/>
    </source>
</evidence>
<proteinExistence type="predicted"/>
<reference evidence="7" key="1">
    <citation type="journal article" date="2019" name="bioRxiv">
        <title>The Genome of the Zebra Mussel, Dreissena polymorpha: A Resource for Invasive Species Research.</title>
        <authorList>
            <person name="McCartney M.A."/>
            <person name="Auch B."/>
            <person name="Kono T."/>
            <person name="Mallez S."/>
            <person name="Zhang Y."/>
            <person name="Obille A."/>
            <person name="Becker A."/>
            <person name="Abrahante J.E."/>
            <person name="Garbe J."/>
            <person name="Badalamenti J.P."/>
            <person name="Herman A."/>
            <person name="Mangelson H."/>
            <person name="Liachko I."/>
            <person name="Sullivan S."/>
            <person name="Sone E.D."/>
            <person name="Koren S."/>
            <person name="Silverstein K.A.T."/>
            <person name="Beckman K.B."/>
            <person name="Gohl D.M."/>
        </authorList>
    </citation>
    <scope>NUCLEOTIDE SEQUENCE</scope>
    <source>
        <strain evidence="7">Duluth1</strain>
        <tissue evidence="7">Whole animal</tissue>
    </source>
</reference>
<keyword evidence="4" id="KW-0067">ATP-binding</keyword>
<reference evidence="7" key="2">
    <citation type="submission" date="2020-11" db="EMBL/GenBank/DDBJ databases">
        <authorList>
            <person name="McCartney M.A."/>
            <person name="Auch B."/>
            <person name="Kono T."/>
            <person name="Mallez S."/>
            <person name="Becker A."/>
            <person name="Gohl D.M."/>
            <person name="Silverstein K.A.T."/>
            <person name="Koren S."/>
            <person name="Bechman K.B."/>
            <person name="Herman A."/>
            <person name="Abrahante J.E."/>
            <person name="Garbe J."/>
        </authorList>
    </citation>
    <scope>NUCLEOTIDE SEQUENCE</scope>
    <source>
        <strain evidence="7">Duluth1</strain>
        <tissue evidence="7">Whole animal</tissue>
    </source>
</reference>
<keyword evidence="3" id="KW-0347">Helicase</keyword>